<keyword evidence="11" id="KW-0411">Iron-sulfur</keyword>
<accession>A0ABY3SW03</accession>
<evidence type="ECO:0000256" key="11">
    <source>
        <dbReference type="ARBA" id="ARBA00023014"/>
    </source>
</evidence>
<comment type="similarity">
    <text evidence="4">Belongs to the radical SAM superfamily. KamA family.</text>
</comment>
<dbReference type="NCBIfam" id="TIGR00238">
    <property type="entry name" value="KamA family radical SAM protein"/>
    <property type="match status" value="1"/>
</dbReference>
<feature type="domain" description="Radical SAM core" evidence="14">
    <location>
        <begin position="122"/>
        <end position="335"/>
    </location>
</feature>
<dbReference type="SFLD" id="SFLDS00029">
    <property type="entry name" value="Radical_SAM"/>
    <property type="match status" value="1"/>
</dbReference>
<dbReference type="PANTHER" id="PTHR30538:SF1">
    <property type="entry name" value="L-LYSINE 2,3-AMINOMUTASE"/>
    <property type="match status" value="1"/>
</dbReference>
<dbReference type="CDD" id="cd01335">
    <property type="entry name" value="Radical_SAM"/>
    <property type="match status" value="1"/>
</dbReference>
<keyword evidence="7" id="KW-0949">S-adenosyl-L-methionine</keyword>
<reference evidence="15" key="1">
    <citation type="journal article" date="2022" name="Microorganisms">
        <title>Two New Species of Filamentous Sulfur Bacteria of the Genus Thiothrix, Thiothrix winogradskyi sp. nov. and 'Candidatus Thiothrix sulfatifontis' sp. nov.</title>
        <authorList>
            <person name="Ravin N.V."/>
            <person name="Rossetti S."/>
            <person name="Beletsky A.V."/>
            <person name="Kadnikov V.V."/>
            <person name="Rudenko T.S."/>
            <person name="Smolyakov D.D."/>
            <person name="Moskvitina M.I."/>
            <person name="Gureeva M.V."/>
            <person name="Mardanov A.V."/>
            <person name="Grabovich M.Y."/>
        </authorList>
    </citation>
    <scope>NUCLEOTIDE SEQUENCE</scope>
    <source>
        <strain evidence="15">CT3</strain>
    </source>
</reference>
<dbReference type="InterPro" id="IPR003739">
    <property type="entry name" value="Lys_aminomutase/Glu_NH3_mut"/>
</dbReference>
<evidence type="ECO:0000259" key="14">
    <source>
        <dbReference type="PROSITE" id="PS51918"/>
    </source>
</evidence>
<evidence type="ECO:0000256" key="6">
    <source>
        <dbReference type="ARBA" id="ARBA00022485"/>
    </source>
</evidence>
<dbReference type="SUPFAM" id="SSF102114">
    <property type="entry name" value="Radical SAM enzymes"/>
    <property type="match status" value="1"/>
</dbReference>
<comment type="cofactor">
    <cofactor evidence="2">
        <name>pyridoxal 5'-phosphate</name>
        <dbReference type="ChEBI" id="CHEBI:597326"/>
    </cofactor>
</comment>
<evidence type="ECO:0000256" key="7">
    <source>
        <dbReference type="ARBA" id="ARBA00022691"/>
    </source>
</evidence>
<evidence type="ECO:0000256" key="5">
    <source>
        <dbReference type="ARBA" id="ARBA00022363"/>
    </source>
</evidence>
<keyword evidence="9" id="KW-0663">Pyridoxal phosphate</keyword>
<proteinExistence type="inferred from homology"/>
<dbReference type="Gene3D" id="3.20.20.70">
    <property type="entry name" value="Aldolase class I"/>
    <property type="match status" value="1"/>
</dbReference>
<evidence type="ECO:0000256" key="2">
    <source>
        <dbReference type="ARBA" id="ARBA00001933"/>
    </source>
</evidence>
<evidence type="ECO:0000256" key="13">
    <source>
        <dbReference type="ARBA" id="ARBA00030756"/>
    </source>
</evidence>
<evidence type="ECO:0000313" key="16">
    <source>
        <dbReference type="Proteomes" id="UP001054801"/>
    </source>
</evidence>
<dbReference type="PIRSF" id="PIRSF004911">
    <property type="entry name" value="DUF160"/>
    <property type="match status" value="1"/>
</dbReference>
<dbReference type="InterPro" id="IPR022462">
    <property type="entry name" value="EpmB"/>
</dbReference>
<keyword evidence="6" id="KW-0004">4Fe-4S</keyword>
<organism evidence="15 16">
    <name type="scientific">Thiothrix winogradskyi</name>
    <dbReference type="NCBI Taxonomy" id="96472"/>
    <lineage>
        <taxon>Bacteria</taxon>
        <taxon>Pseudomonadati</taxon>
        <taxon>Pseudomonadota</taxon>
        <taxon>Gammaproteobacteria</taxon>
        <taxon>Thiotrichales</taxon>
        <taxon>Thiotrichaceae</taxon>
        <taxon>Thiothrix</taxon>
    </lineage>
</organism>
<keyword evidence="8" id="KW-0479">Metal-binding</keyword>
<comment type="cofactor">
    <cofactor evidence="3">
        <name>[4Fe-4S] cluster</name>
        <dbReference type="ChEBI" id="CHEBI:49883"/>
    </cofactor>
</comment>
<dbReference type="SFLD" id="SFLDF00314">
    <property type="entry name" value="L-lysine_2_3-aminomutase_(yjeK"/>
    <property type="match status" value="1"/>
</dbReference>
<evidence type="ECO:0000256" key="10">
    <source>
        <dbReference type="ARBA" id="ARBA00023004"/>
    </source>
</evidence>
<evidence type="ECO:0000256" key="1">
    <source>
        <dbReference type="ARBA" id="ARBA00001352"/>
    </source>
</evidence>
<dbReference type="PROSITE" id="PS51918">
    <property type="entry name" value="RADICAL_SAM"/>
    <property type="match status" value="1"/>
</dbReference>
<dbReference type="Proteomes" id="UP001054801">
    <property type="component" value="Chromosome"/>
</dbReference>
<comment type="catalytic activity">
    <reaction evidence="1">
        <text>L-lysine = D-beta-lysine</text>
        <dbReference type="Rhea" id="RHEA:44148"/>
        <dbReference type="ChEBI" id="CHEBI:32551"/>
        <dbReference type="ChEBI" id="CHEBI:84138"/>
    </reaction>
</comment>
<dbReference type="InterPro" id="IPR013785">
    <property type="entry name" value="Aldolase_TIM"/>
</dbReference>
<keyword evidence="10" id="KW-0408">Iron</keyword>
<name>A0ABY3SW03_9GAMM</name>
<sequence>MITGIQIKNQVENVVSAKVAVWQRELAAAVRDPLALMQVLGLEEYPPSPALPPQGVKGAEEAARQFRLLVPHSYIARMRKGDWNDPLLRQVLPLDAELQVVEGFHADPVGDNQALVADGVLHKYHGRVLLVTTGACAVHCRYCFRRHFPYSESNPVKGEWEGALAYIRANPDVCEVILSGGDPLTLADERLALFFKQLNGISHVKRVRFHTRLPVVLPSRIDAGFLQMLATIRQQVVMVIHANHAQELAADDVRQALAALHSAGVTLLNQAVLLRGVNNSVQAQVNLSEALFAERVLPYYLHVLDRVAGAAHFEVAETEAVHMVDGMRQQLPGFLVPKLVREVAGEKAKTPIF</sequence>
<dbReference type="NCBIfam" id="TIGR03821">
    <property type="entry name" value="EFP_modif_epmB"/>
    <property type="match status" value="1"/>
</dbReference>
<evidence type="ECO:0000256" key="9">
    <source>
        <dbReference type="ARBA" id="ARBA00022898"/>
    </source>
</evidence>
<dbReference type="InterPro" id="IPR007197">
    <property type="entry name" value="rSAM"/>
</dbReference>
<dbReference type="EMBL" id="CP091244">
    <property type="protein sequence ID" value="UJS23127.1"/>
    <property type="molecule type" value="Genomic_DNA"/>
</dbReference>
<dbReference type="SFLD" id="SFLDG01070">
    <property type="entry name" value="PLP-dependent"/>
    <property type="match status" value="1"/>
</dbReference>
<keyword evidence="12" id="KW-0413">Isomerase</keyword>
<dbReference type="Pfam" id="PF04055">
    <property type="entry name" value="Radical_SAM"/>
    <property type="match status" value="1"/>
</dbReference>
<protein>
    <recommendedName>
        <fullName evidence="5">L-lysine 2,3-aminomutase</fullName>
    </recommendedName>
    <alternativeName>
        <fullName evidence="13">EF-P post-translational modification enzyme B</fullName>
    </alternativeName>
</protein>
<evidence type="ECO:0000256" key="8">
    <source>
        <dbReference type="ARBA" id="ARBA00022723"/>
    </source>
</evidence>
<evidence type="ECO:0000256" key="4">
    <source>
        <dbReference type="ARBA" id="ARBA00008703"/>
    </source>
</evidence>
<keyword evidence="16" id="KW-1185">Reference proteome</keyword>
<evidence type="ECO:0000256" key="12">
    <source>
        <dbReference type="ARBA" id="ARBA00023235"/>
    </source>
</evidence>
<evidence type="ECO:0000313" key="15">
    <source>
        <dbReference type="EMBL" id="UJS23127.1"/>
    </source>
</evidence>
<dbReference type="InterPro" id="IPR058240">
    <property type="entry name" value="rSAM_sf"/>
</dbReference>
<dbReference type="PANTHER" id="PTHR30538">
    <property type="entry name" value="LYSINE 2,3-AMINOMUTASE-RELATED"/>
    <property type="match status" value="1"/>
</dbReference>
<gene>
    <name evidence="15" type="primary">epmB</name>
    <name evidence="15" type="ORF">L2Y54_14385</name>
</gene>
<evidence type="ECO:0000256" key="3">
    <source>
        <dbReference type="ARBA" id="ARBA00001966"/>
    </source>
</evidence>